<gene>
    <name evidence="1" type="ORF">SAMN05216241_11121</name>
</gene>
<accession>A0A1G7U078</accession>
<keyword evidence="2" id="KW-1185">Reference proteome</keyword>
<dbReference type="NCBIfam" id="NF038050">
    <property type="entry name" value="NrtS"/>
    <property type="match status" value="1"/>
</dbReference>
<sequence length="88" mass="9177">MQPFAAMSVQTKSERPCWWRMAVAPGTVRVATVTALVVGPILTAINQWGALTGGADLNWIKVALTFAVPYAVSTVSAALNACRDAAGS</sequence>
<dbReference type="EMBL" id="FNCE01000011">
    <property type="protein sequence ID" value="SDG40827.1"/>
    <property type="molecule type" value="Genomic_DNA"/>
</dbReference>
<evidence type="ECO:0000313" key="1">
    <source>
        <dbReference type="EMBL" id="SDG40827.1"/>
    </source>
</evidence>
<dbReference type="AlphaFoldDB" id="A0A1G7U078"/>
<dbReference type="InterPro" id="IPR047700">
    <property type="entry name" value="NrtS-like"/>
</dbReference>
<name>A0A1G7U078_9PROT</name>
<dbReference type="STRING" id="1082479.SAMN05216241_11121"/>
<protein>
    <recommendedName>
        <fullName evidence="3">Holin</fullName>
    </recommendedName>
</protein>
<organism evidence="1 2">
    <name type="scientific">Limimonas halophila</name>
    <dbReference type="NCBI Taxonomy" id="1082479"/>
    <lineage>
        <taxon>Bacteria</taxon>
        <taxon>Pseudomonadati</taxon>
        <taxon>Pseudomonadota</taxon>
        <taxon>Alphaproteobacteria</taxon>
        <taxon>Rhodospirillales</taxon>
        <taxon>Rhodovibrionaceae</taxon>
        <taxon>Limimonas</taxon>
    </lineage>
</organism>
<evidence type="ECO:0000313" key="2">
    <source>
        <dbReference type="Proteomes" id="UP000199415"/>
    </source>
</evidence>
<evidence type="ECO:0008006" key="3">
    <source>
        <dbReference type="Google" id="ProtNLM"/>
    </source>
</evidence>
<proteinExistence type="predicted"/>
<dbReference type="Proteomes" id="UP000199415">
    <property type="component" value="Unassembled WGS sequence"/>
</dbReference>
<reference evidence="1 2" key="1">
    <citation type="submission" date="2016-10" db="EMBL/GenBank/DDBJ databases">
        <authorList>
            <person name="de Groot N.N."/>
        </authorList>
    </citation>
    <scope>NUCLEOTIDE SEQUENCE [LARGE SCALE GENOMIC DNA]</scope>
    <source>
        <strain evidence="1 2">DSM 25584</strain>
    </source>
</reference>